<dbReference type="Pfam" id="PF20152">
    <property type="entry name" value="DUF6534"/>
    <property type="match status" value="1"/>
</dbReference>
<dbReference type="InterPro" id="IPR045339">
    <property type="entry name" value="DUF6534"/>
</dbReference>
<keyword evidence="2" id="KW-0472">Membrane</keyword>
<proteinExistence type="predicted"/>
<dbReference type="EMBL" id="JAACJL010000002">
    <property type="protein sequence ID" value="KAF4622248.1"/>
    <property type="molecule type" value="Genomic_DNA"/>
</dbReference>
<evidence type="ECO:0000313" key="5">
    <source>
        <dbReference type="Proteomes" id="UP000521872"/>
    </source>
</evidence>
<evidence type="ECO:0000256" key="1">
    <source>
        <dbReference type="SAM" id="MobiDB-lite"/>
    </source>
</evidence>
<keyword evidence="5" id="KW-1185">Reference proteome</keyword>
<evidence type="ECO:0000256" key="2">
    <source>
        <dbReference type="SAM" id="Phobius"/>
    </source>
</evidence>
<evidence type="ECO:0000259" key="3">
    <source>
        <dbReference type="Pfam" id="PF20152"/>
    </source>
</evidence>
<feature type="compositionally biased region" description="Basic and acidic residues" evidence="1">
    <location>
        <begin position="213"/>
        <end position="225"/>
    </location>
</feature>
<dbReference type="AlphaFoldDB" id="A0A8H4R4G7"/>
<feature type="transmembrane region" description="Helical" evidence="2">
    <location>
        <begin position="44"/>
        <end position="71"/>
    </location>
</feature>
<reference evidence="4 5" key="1">
    <citation type="submission" date="2019-12" db="EMBL/GenBank/DDBJ databases">
        <authorList>
            <person name="Floudas D."/>
            <person name="Bentzer J."/>
            <person name="Ahren D."/>
            <person name="Johansson T."/>
            <person name="Persson P."/>
            <person name="Tunlid A."/>
        </authorList>
    </citation>
    <scope>NUCLEOTIDE SEQUENCE [LARGE SCALE GENOMIC DNA]</scope>
    <source>
        <strain evidence="4 5">CBS 102.39</strain>
    </source>
</reference>
<feature type="compositionally biased region" description="Polar residues" evidence="1">
    <location>
        <begin position="200"/>
        <end position="212"/>
    </location>
</feature>
<feature type="transmembrane region" description="Helical" evidence="2">
    <location>
        <begin position="6"/>
        <end position="32"/>
    </location>
</feature>
<accession>A0A8H4R4G7</accession>
<dbReference type="Proteomes" id="UP000521872">
    <property type="component" value="Unassembled WGS sequence"/>
</dbReference>
<feature type="domain" description="DUF6534" evidence="3">
    <location>
        <begin position="15"/>
        <end position="102"/>
    </location>
</feature>
<feature type="region of interest" description="Disordered" evidence="1">
    <location>
        <begin position="173"/>
        <end position="242"/>
    </location>
</feature>
<feature type="transmembrane region" description="Helical" evidence="2">
    <location>
        <begin position="77"/>
        <end position="97"/>
    </location>
</feature>
<dbReference type="PANTHER" id="PTHR40465:SF1">
    <property type="entry name" value="DUF6534 DOMAIN-CONTAINING PROTEIN"/>
    <property type="match status" value="1"/>
</dbReference>
<protein>
    <recommendedName>
        <fullName evidence="3">DUF6534 domain-containing protein</fullName>
    </recommendedName>
</protein>
<name>A0A8H4R4G7_9AGAR</name>
<sequence>MATVDYLLYISFAAAVASDSLVAISLCSLLFWSRTGIKRTDSILTILMAFTINTGLLTSICAMACLITYAIWPQRFIFMGLYFALSKLYVNSLLASLNARRSLRNWDNSEPTSLNEIGHAQRGGRGTSIAFPVHMRRTDGTNMNFTNTGGGHTSASTGVDVDGLPFLSMTKQQQSFMSTGTDAAASMDKDRDRDREKSASVGTGLTARTSATLDERERRRSRQVDVEDGQGVGAESRSEERT</sequence>
<dbReference type="PANTHER" id="PTHR40465">
    <property type="entry name" value="CHROMOSOME 1, WHOLE GENOME SHOTGUN SEQUENCE"/>
    <property type="match status" value="1"/>
</dbReference>
<evidence type="ECO:0000313" key="4">
    <source>
        <dbReference type="EMBL" id="KAF4622248.1"/>
    </source>
</evidence>
<organism evidence="4 5">
    <name type="scientific">Agrocybe pediades</name>
    <dbReference type="NCBI Taxonomy" id="84607"/>
    <lineage>
        <taxon>Eukaryota</taxon>
        <taxon>Fungi</taxon>
        <taxon>Dikarya</taxon>
        <taxon>Basidiomycota</taxon>
        <taxon>Agaricomycotina</taxon>
        <taxon>Agaricomycetes</taxon>
        <taxon>Agaricomycetidae</taxon>
        <taxon>Agaricales</taxon>
        <taxon>Agaricineae</taxon>
        <taxon>Strophariaceae</taxon>
        <taxon>Agrocybe</taxon>
    </lineage>
</organism>
<feature type="compositionally biased region" description="Basic and acidic residues" evidence="1">
    <location>
        <begin position="187"/>
        <end position="198"/>
    </location>
</feature>
<keyword evidence="2" id="KW-0812">Transmembrane</keyword>
<comment type="caution">
    <text evidence="4">The sequence shown here is derived from an EMBL/GenBank/DDBJ whole genome shotgun (WGS) entry which is preliminary data.</text>
</comment>
<keyword evidence="2" id="KW-1133">Transmembrane helix</keyword>
<gene>
    <name evidence="4" type="ORF">D9613_009607</name>
</gene>